<dbReference type="PRINTS" id="PR01806">
    <property type="entry name" value="VIRFACTRMVIN"/>
</dbReference>
<feature type="transmembrane region" description="Helical" evidence="10">
    <location>
        <begin position="383"/>
        <end position="406"/>
    </location>
</feature>
<feature type="transmembrane region" description="Helical" evidence="10">
    <location>
        <begin position="234"/>
        <end position="258"/>
    </location>
</feature>
<evidence type="ECO:0000256" key="10">
    <source>
        <dbReference type="HAMAP-Rule" id="MF_02078"/>
    </source>
</evidence>
<comment type="subcellular location">
    <subcellularLocation>
        <location evidence="10">Cell inner membrane</location>
        <topology evidence="10">Multi-pass membrane protein</topology>
    </subcellularLocation>
    <subcellularLocation>
        <location evidence="1">Cell membrane</location>
        <topology evidence="1">Multi-pass membrane protein</topology>
    </subcellularLocation>
</comment>
<keyword evidence="2 10" id="KW-1003">Cell membrane</keyword>
<dbReference type="GO" id="GO:0008360">
    <property type="term" value="P:regulation of cell shape"/>
    <property type="evidence" value="ECO:0007669"/>
    <property type="project" value="UniProtKB-UniRule"/>
</dbReference>
<dbReference type="InterPro" id="IPR051050">
    <property type="entry name" value="Lipid_II_flippase_MurJ/MviN"/>
</dbReference>
<organism evidence="12 13">
    <name type="scientific">Borrelia hermsii (strain HS1 / DAH)</name>
    <dbReference type="NCBI Taxonomy" id="314723"/>
    <lineage>
        <taxon>Bacteria</taxon>
        <taxon>Pseudomonadati</taxon>
        <taxon>Spirochaetota</taxon>
        <taxon>Spirochaetia</taxon>
        <taxon>Spirochaetales</taxon>
        <taxon>Borreliaceae</taxon>
        <taxon>Borrelia</taxon>
    </lineage>
</organism>
<dbReference type="GO" id="GO:0034204">
    <property type="term" value="P:lipid translocation"/>
    <property type="evidence" value="ECO:0007669"/>
    <property type="project" value="TreeGrafter"/>
</dbReference>
<keyword evidence="5 10" id="KW-0573">Peptidoglycan synthesis</keyword>
<dbReference type="HAMAP" id="MF_02078">
    <property type="entry name" value="MurJ_MviN"/>
    <property type="match status" value="1"/>
</dbReference>
<feature type="transmembrane region" description="Helical" evidence="10">
    <location>
        <begin position="89"/>
        <end position="112"/>
    </location>
</feature>
<keyword evidence="4 10" id="KW-0133">Cell shape</keyword>
<comment type="similarity">
    <text evidence="9 10 11">Belongs to the MurJ/MviN family.</text>
</comment>
<evidence type="ECO:0000313" key="13">
    <source>
        <dbReference type="Proteomes" id="UP000008834"/>
    </source>
</evidence>
<feature type="transmembrane region" description="Helical" evidence="10">
    <location>
        <begin position="412"/>
        <end position="432"/>
    </location>
</feature>
<name>A0AA34R4T7_BORHD</name>
<evidence type="ECO:0000256" key="11">
    <source>
        <dbReference type="PIRNR" id="PIRNR002869"/>
    </source>
</evidence>
<dbReference type="PANTHER" id="PTHR47019:SF1">
    <property type="entry name" value="LIPID II FLIPPASE MURJ"/>
    <property type="match status" value="1"/>
</dbReference>
<accession>A0AA34R4T7</accession>
<comment type="function">
    <text evidence="8 10 11">Involved in peptidoglycan biosynthesis. Transports lipid-linked peptidoglycan precursors from the inner to the outer leaflet of the cytoplasmic membrane.</text>
</comment>
<dbReference type="CDD" id="cd13123">
    <property type="entry name" value="MATE_MurJ_like"/>
    <property type="match status" value="1"/>
</dbReference>
<proteinExistence type="inferred from homology"/>
<keyword evidence="7 10" id="KW-0472">Membrane</keyword>
<evidence type="ECO:0000256" key="2">
    <source>
        <dbReference type="ARBA" id="ARBA00022475"/>
    </source>
</evidence>
<dbReference type="GO" id="GO:0015648">
    <property type="term" value="F:lipid-linked peptidoglycan transporter activity"/>
    <property type="evidence" value="ECO:0007669"/>
    <property type="project" value="UniProtKB-UniRule"/>
</dbReference>
<evidence type="ECO:0000313" key="12">
    <source>
        <dbReference type="EMBL" id="AAX17307.1"/>
    </source>
</evidence>
<dbReference type="EMBL" id="CP000048">
    <property type="protein sequence ID" value="AAX17307.1"/>
    <property type="molecule type" value="Genomic_DNA"/>
</dbReference>
<keyword evidence="10 11" id="KW-0813">Transport</keyword>
<feature type="transmembrane region" description="Helical" evidence="10">
    <location>
        <begin position="160"/>
        <end position="181"/>
    </location>
</feature>
<dbReference type="Proteomes" id="UP000008834">
    <property type="component" value="Chromosome"/>
</dbReference>
<keyword evidence="3 10" id="KW-0812">Transmembrane</keyword>
<protein>
    <recommendedName>
        <fullName evidence="10">Probable lipid II flippase MurJ</fullName>
    </recommendedName>
</protein>
<evidence type="ECO:0000256" key="3">
    <source>
        <dbReference type="ARBA" id="ARBA00022692"/>
    </source>
</evidence>
<dbReference type="KEGG" id="bhr:BH0810"/>
<dbReference type="Pfam" id="PF03023">
    <property type="entry name" value="MurJ"/>
    <property type="match status" value="1"/>
</dbReference>
<dbReference type="GO" id="GO:0071555">
    <property type="term" value="P:cell wall organization"/>
    <property type="evidence" value="ECO:0007669"/>
    <property type="project" value="UniProtKB-UniRule"/>
</dbReference>
<evidence type="ECO:0000256" key="9">
    <source>
        <dbReference type="ARBA" id="ARBA00061532"/>
    </source>
</evidence>
<evidence type="ECO:0000256" key="4">
    <source>
        <dbReference type="ARBA" id="ARBA00022960"/>
    </source>
</evidence>
<feature type="transmembrane region" description="Helical" evidence="10">
    <location>
        <begin position="187"/>
        <end position="214"/>
    </location>
</feature>
<evidence type="ECO:0000256" key="6">
    <source>
        <dbReference type="ARBA" id="ARBA00022989"/>
    </source>
</evidence>
<keyword evidence="10 11" id="KW-0961">Cell wall biogenesis/degradation</keyword>
<feature type="transmembrane region" description="Helical" evidence="10">
    <location>
        <begin position="270"/>
        <end position="290"/>
    </location>
</feature>
<feature type="transmembrane region" description="Helical" evidence="10">
    <location>
        <begin position="132"/>
        <end position="153"/>
    </location>
</feature>
<dbReference type="PIRSF" id="PIRSF002869">
    <property type="entry name" value="MviN"/>
    <property type="match status" value="1"/>
</dbReference>
<dbReference type="NCBIfam" id="TIGR01695">
    <property type="entry name" value="murJ_mviN"/>
    <property type="match status" value="1"/>
</dbReference>
<feature type="transmembrane region" description="Helical" evidence="10">
    <location>
        <begin position="354"/>
        <end position="371"/>
    </location>
</feature>
<gene>
    <name evidence="10" type="primary">murJ</name>
    <name evidence="12" type="ordered locus">BH0810</name>
</gene>
<dbReference type="PANTHER" id="PTHR47019">
    <property type="entry name" value="LIPID II FLIPPASE MURJ"/>
    <property type="match status" value="1"/>
</dbReference>
<feature type="transmembrane region" description="Helical" evidence="10">
    <location>
        <begin position="311"/>
        <end position="330"/>
    </location>
</feature>
<dbReference type="AlphaFoldDB" id="A0AA34R4T7"/>
<evidence type="ECO:0000256" key="7">
    <source>
        <dbReference type="ARBA" id="ARBA00023136"/>
    </source>
</evidence>
<reference evidence="13" key="1">
    <citation type="submission" date="2004-12" db="EMBL/GenBank/DDBJ databases">
        <title>The genome sequence of Borrelia hermsii and Borrelia turicatae: comparative analysis of two agents of endemic N. America relapsing fever.</title>
        <authorList>
            <person name="Porcella S.F."/>
            <person name="Raffel S.J."/>
            <person name="Schrumpf M.E."/>
            <person name="Montgomery B."/>
            <person name="Smith T."/>
            <person name="Schwan T.G."/>
        </authorList>
    </citation>
    <scope>NUCLEOTIDE SEQUENCE [LARGE SCALE GENOMIC DNA]</scope>
    <source>
        <strain evidence="13">HS1 / DAH</strain>
    </source>
</reference>
<dbReference type="InterPro" id="IPR004268">
    <property type="entry name" value="MurJ"/>
</dbReference>
<dbReference type="GO" id="GO:0005886">
    <property type="term" value="C:plasma membrane"/>
    <property type="evidence" value="ECO:0007669"/>
    <property type="project" value="UniProtKB-SubCell"/>
</dbReference>
<evidence type="ECO:0000256" key="5">
    <source>
        <dbReference type="ARBA" id="ARBA00022984"/>
    </source>
</evidence>
<evidence type="ECO:0000256" key="8">
    <source>
        <dbReference type="ARBA" id="ARBA00060041"/>
    </source>
</evidence>
<keyword evidence="6 10" id="KW-1133">Transmembrane helix</keyword>
<evidence type="ECO:0000256" key="1">
    <source>
        <dbReference type="ARBA" id="ARBA00004651"/>
    </source>
</evidence>
<sequence length="513" mass="58388">MMKAILMNRDIISTIIVMVSIFFSRIMGFIKIKVFSYYFGANLEADIFNYVFNIPNNLRKILSEGAMTSAFMPEFAHEMKKSNTHALNFLRRVITFNVISISLVICIMILFSKQIMYFVSSYRGNNLELASYIFNYLILYVLLISLASIFASVLNSYKVFFIPSFSPVMLSSSIILSIYLFYRQYGIYSAVIGVIVGGILQFLIQMINCIYIGLTYRPMFNFNDPSFLRFLKRWANMILSALAAIATQQISFALASTLDIGSVSVLSNAIVYYQLPVGIFYVSIATVIFPKMAEYASLGNKKGLDLILNQGIDILIFLLVPMSFLMYIWADPILNLLLTGGKFSVYDTQKTVSVLQYFLIGLLFSSIFGLFQKYYFSIRNSKIPLYFNLLFAAVDIVISVLGIKFYKIVNVLPIAQSISFALCVVIFYFVGFKCGIKLELLRSSIALIKAFISLIPLYLFYTFFNNFKWDVGFSLNNFYLLSVAGIINIIILILCYYLLGVSKIFKFISREIA</sequence>
<dbReference type="GO" id="GO:0009252">
    <property type="term" value="P:peptidoglycan biosynthetic process"/>
    <property type="evidence" value="ECO:0007669"/>
    <property type="project" value="UniProtKB-UniRule"/>
</dbReference>
<feature type="transmembrane region" description="Helical" evidence="10">
    <location>
        <begin position="444"/>
        <end position="464"/>
    </location>
</feature>
<feature type="transmembrane region" description="Helical" evidence="10">
    <location>
        <begin position="12"/>
        <end position="30"/>
    </location>
</feature>
<keyword evidence="10" id="KW-0997">Cell inner membrane</keyword>
<feature type="transmembrane region" description="Helical" evidence="10">
    <location>
        <begin position="476"/>
        <end position="499"/>
    </location>
</feature>
<comment type="pathway">
    <text evidence="10">Cell wall biogenesis; peptidoglycan biosynthesis.</text>
</comment>